<evidence type="ECO:0000256" key="1">
    <source>
        <dbReference type="ARBA" id="ARBA00023239"/>
    </source>
</evidence>
<feature type="non-terminal residue" evidence="3">
    <location>
        <position position="157"/>
    </location>
</feature>
<feature type="domain" description="Fumarate lyase N-terminal" evidence="2">
    <location>
        <begin position="29"/>
        <end position="154"/>
    </location>
</feature>
<gene>
    <name evidence="3" type="ORF">B1A_20584</name>
</gene>
<comment type="caution">
    <text evidence="3">The sequence shown here is derived from an EMBL/GenBank/DDBJ whole genome shotgun (WGS) entry which is preliminary data.</text>
</comment>
<feature type="non-terminal residue" evidence="3">
    <location>
        <position position="1"/>
    </location>
</feature>
<dbReference type="Pfam" id="PF00206">
    <property type="entry name" value="Lyase_1"/>
    <property type="match status" value="1"/>
</dbReference>
<evidence type="ECO:0000259" key="2">
    <source>
        <dbReference type="Pfam" id="PF00206"/>
    </source>
</evidence>
<organism evidence="3">
    <name type="scientific">mine drainage metagenome</name>
    <dbReference type="NCBI Taxonomy" id="410659"/>
    <lineage>
        <taxon>unclassified sequences</taxon>
        <taxon>metagenomes</taxon>
        <taxon>ecological metagenomes</taxon>
    </lineage>
</organism>
<dbReference type="GO" id="GO:0004018">
    <property type="term" value="F:N6-(1,2-dicarboxyethyl)AMP AMP-lyase (fumarate-forming) activity"/>
    <property type="evidence" value="ECO:0007669"/>
    <property type="project" value="TreeGrafter"/>
</dbReference>
<accession>T0YD33</accession>
<dbReference type="GO" id="GO:0070626">
    <property type="term" value="F:(S)-2-(5-amino-1-(5-phospho-D-ribosyl)imidazole-4-carboxamido) succinate lyase (fumarate-forming) activity"/>
    <property type="evidence" value="ECO:0007669"/>
    <property type="project" value="TreeGrafter"/>
</dbReference>
<keyword evidence="1 3" id="KW-0456">Lyase</keyword>
<reference evidence="3" key="1">
    <citation type="submission" date="2013-08" db="EMBL/GenBank/DDBJ databases">
        <authorList>
            <person name="Mendez C."/>
            <person name="Richter M."/>
            <person name="Ferrer M."/>
            <person name="Sanchez J."/>
        </authorList>
    </citation>
    <scope>NUCLEOTIDE SEQUENCE</scope>
</reference>
<evidence type="ECO:0000313" key="3">
    <source>
        <dbReference type="EMBL" id="EQD29682.1"/>
    </source>
</evidence>
<dbReference type="InterPro" id="IPR022761">
    <property type="entry name" value="Fumarate_lyase_N"/>
</dbReference>
<dbReference type="SUPFAM" id="SSF48557">
    <property type="entry name" value="L-aspartase-like"/>
    <property type="match status" value="1"/>
</dbReference>
<dbReference type="Gene3D" id="1.20.200.10">
    <property type="entry name" value="Fumarase/aspartase (Central domain)"/>
    <property type="match status" value="1"/>
</dbReference>
<dbReference type="PRINTS" id="PR00149">
    <property type="entry name" value="FUMRATELYASE"/>
</dbReference>
<proteinExistence type="predicted"/>
<dbReference type="EMBL" id="AUZX01015192">
    <property type="protein sequence ID" value="EQD29682.1"/>
    <property type="molecule type" value="Genomic_DNA"/>
</dbReference>
<dbReference type="PANTHER" id="PTHR43172">
    <property type="entry name" value="ADENYLOSUCCINATE LYASE"/>
    <property type="match status" value="1"/>
</dbReference>
<dbReference type="InterPro" id="IPR008948">
    <property type="entry name" value="L-Aspartase-like"/>
</dbReference>
<dbReference type="InterPro" id="IPR000362">
    <property type="entry name" value="Fumarate_lyase_fam"/>
</dbReference>
<dbReference type="GO" id="GO:0044208">
    <property type="term" value="P:'de novo' AMP biosynthetic process"/>
    <property type="evidence" value="ECO:0007669"/>
    <property type="project" value="TreeGrafter"/>
</dbReference>
<dbReference type="GO" id="GO:0005829">
    <property type="term" value="C:cytosol"/>
    <property type="evidence" value="ECO:0007669"/>
    <property type="project" value="TreeGrafter"/>
</dbReference>
<reference evidence="3" key="2">
    <citation type="journal article" date="2014" name="ISME J.">
        <title>Microbial stratification in low pH oxic and suboxic macroscopic growths along an acid mine drainage.</title>
        <authorList>
            <person name="Mendez-Garcia C."/>
            <person name="Mesa V."/>
            <person name="Sprenger R.R."/>
            <person name="Richter M."/>
            <person name="Diez M.S."/>
            <person name="Solano J."/>
            <person name="Bargiela R."/>
            <person name="Golyshina O.V."/>
            <person name="Manteca A."/>
            <person name="Ramos J.L."/>
            <person name="Gallego J.R."/>
            <person name="Llorente I."/>
            <person name="Martins Dos Santos V.A."/>
            <person name="Jensen O.N."/>
            <person name="Pelaez A.I."/>
            <person name="Sanchez J."/>
            <person name="Ferrer M."/>
        </authorList>
    </citation>
    <scope>NUCLEOTIDE SEQUENCE</scope>
</reference>
<protein>
    <submittedName>
        <fullName evidence="3">Adenylosuccinate lyase</fullName>
    </submittedName>
</protein>
<sequence length="157" mass="16616">ARCELGQISPEDMAALELASVPSPQRLRELEAEQGHDLAAFVSAVQERLGPEGRLIHMGLTSQDVVDTALALQLGQGAELLLADLAQLDAALAELATRHRATPMMGRTHGMHAEPLTFGFVVANHLDELRRAGDRLRAATAEVAVGKISGTVGTHAT</sequence>
<name>T0YD33_9ZZZZ</name>
<dbReference type="PANTHER" id="PTHR43172:SF1">
    <property type="entry name" value="ADENYLOSUCCINATE LYASE"/>
    <property type="match status" value="1"/>
</dbReference>
<dbReference type="AlphaFoldDB" id="T0YD33"/>